<dbReference type="InterPro" id="IPR038005">
    <property type="entry name" value="RX-like_CC"/>
</dbReference>
<dbReference type="eggNOG" id="KOG4658">
    <property type="taxonomic scope" value="Eukaryota"/>
</dbReference>
<dbReference type="Pfam" id="PF00931">
    <property type="entry name" value="NB-ARC"/>
    <property type="match status" value="1"/>
</dbReference>
<dbReference type="Gene3D" id="1.10.10.10">
    <property type="entry name" value="Winged helix-like DNA-binding domain superfamily/Winged helix DNA-binding domain"/>
    <property type="match status" value="1"/>
</dbReference>
<organism evidence="11 12">
    <name type="scientific">Sorghum bicolor</name>
    <name type="common">Sorghum</name>
    <name type="synonym">Sorghum vulgare</name>
    <dbReference type="NCBI Taxonomy" id="4558"/>
    <lineage>
        <taxon>Eukaryota</taxon>
        <taxon>Viridiplantae</taxon>
        <taxon>Streptophyta</taxon>
        <taxon>Embryophyta</taxon>
        <taxon>Tracheophyta</taxon>
        <taxon>Spermatophyta</taxon>
        <taxon>Magnoliopsida</taxon>
        <taxon>Liliopsida</taxon>
        <taxon>Poales</taxon>
        <taxon>Poaceae</taxon>
        <taxon>PACMAD clade</taxon>
        <taxon>Panicoideae</taxon>
        <taxon>Andropogonodae</taxon>
        <taxon>Andropogoneae</taxon>
        <taxon>Sorghinae</taxon>
        <taxon>Sorghum</taxon>
    </lineage>
</organism>
<dbReference type="Proteomes" id="UP000000768">
    <property type="component" value="Chromosome 8"/>
</dbReference>
<dbReference type="CDD" id="cd14798">
    <property type="entry name" value="RX-CC_like"/>
    <property type="match status" value="1"/>
</dbReference>
<keyword evidence="2" id="KW-0433">Leucine-rich repeat</keyword>
<evidence type="ECO:0000313" key="11">
    <source>
        <dbReference type="EMBL" id="KXG22868.2"/>
    </source>
</evidence>
<evidence type="ECO:0000313" key="12">
    <source>
        <dbReference type="Proteomes" id="UP000000768"/>
    </source>
</evidence>
<dbReference type="Gene3D" id="3.80.10.10">
    <property type="entry name" value="Ribonuclease Inhibitor"/>
    <property type="match status" value="1"/>
</dbReference>
<evidence type="ECO:0000259" key="7">
    <source>
        <dbReference type="Pfam" id="PF00931"/>
    </source>
</evidence>
<evidence type="ECO:0000256" key="1">
    <source>
        <dbReference type="ARBA" id="ARBA00008894"/>
    </source>
</evidence>
<comment type="similarity">
    <text evidence="1">Belongs to the disease resistance NB-LRR family.</text>
</comment>
<evidence type="ECO:0000259" key="9">
    <source>
        <dbReference type="Pfam" id="PF23559"/>
    </source>
</evidence>
<dbReference type="InParanoid" id="A0A1B6PB51"/>
<dbReference type="SUPFAM" id="SSF52047">
    <property type="entry name" value="RNI-like"/>
    <property type="match status" value="1"/>
</dbReference>
<dbReference type="InterPro" id="IPR042197">
    <property type="entry name" value="Apaf_helical"/>
</dbReference>
<dbReference type="EMBL" id="CM000767">
    <property type="protein sequence ID" value="KXG22868.2"/>
    <property type="molecule type" value="Genomic_DNA"/>
</dbReference>
<gene>
    <name evidence="11" type="ORF">SORBI_3008G019000</name>
</gene>
<proteinExistence type="inferred from homology"/>
<name>A0A1B6PB51_SORBI</name>
<evidence type="ECO:0000256" key="6">
    <source>
        <dbReference type="ARBA" id="ARBA00023054"/>
    </source>
</evidence>
<dbReference type="PANTHER" id="PTHR23155:SF889">
    <property type="entry name" value="OS03G0379801 PROTEIN"/>
    <property type="match status" value="1"/>
</dbReference>
<feature type="domain" description="NB-ARC" evidence="7">
    <location>
        <begin position="197"/>
        <end position="345"/>
    </location>
</feature>
<dbReference type="InterPro" id="IPR032675">
    <property type="entry name" value="LRR_dom_sf"/>
</dbReference>
<keyword evidence="3" id="KW-0677">Repeat</keyword>
<dbReference type="Pfam" id="PF23559">
    <property type="entry name" value="WHD_DRP"/>
    <property type="match status" value="1"/>
</dbReference>
<dbReference type="Gramene" id="KXG22868">
    <property type="protein sequence ID" value="KXG22868"/>
    <property type="gene ID" value="SORBI_3008G019000"/>
</dbReference>
<dbReference type="InterPro" id="IPR036388">
    <property type="entry name" value="WH-like_DNA-bd_sf"/>
</dbReference>
<feature type="domain" description="Disease resistance N-terminal" evidence="8">
    <location>
        <begin position="6"/>
        <end position="89"/>
    </location>
</feature>
<evidence type="ECO:0000259" key="10">
    <source>
        <dbReference type="Pfam" id="PF23598"/>
    </source>
</evidence>
<dbReference type="FunCoup" id="A0A1B6PB51">
    <property type="interactions" value="3"/>
</dbReference>
<dbReference type="PRINTS" id="PR00364">
    <property type="entry name" value="DISEASERSIST"/>
</dbReference>
<dbReference type="InterPro" id="IPR044974">
    <property type="entry name" value="Disease_R_plants"/>
</dbReference>
<dbReference type="PANTHER" id="PTHR23155">
    <property type="entry name" value="DISEASE RESISTANCE PROTEIN RP"/>
    <property type="match status" value="1"/>
</dbReference>
<dbReference type="SUPFAM" id="SSF52540">
    <property type="entry name" value="P-loop containing nucleoside triphosphate hydrolases"/>
    <property type="match status" value="1"/>
</dbReference>
<dbReference type="Pfam" id="PF23598">
    <property type="entry name" value="LRR_14"/>
    <property type="match status" value="1"/>
</dbReference>
<dbReference type="GO" id="GO:0006952">
    <property type="term" value="P:defense response"/>
    <property type="evidence" value="ECO:0007669"/>
    <property type="project" value="UniProtKB-KW"/>
</dbReference>
<dbReference type="InterPro" id="IPR058922">
    <property type="entry name" value="WHD_DRP"/>
</dbReference>
<protein>
    <recommendedName>
        <fullName evidence="13">NB-ARC domain-containing protein</fullName>
    </recommendedName>
</protein>
<dbReference type="InterPro" id="IPR041118">
    <property type="entry name" value="Rx_N"/>
</dbReference>
<feature type="domain" description="Disease resistance R13L4/SHOC-2-like LRR" evidence="10">
    <location>
        <begin position="602"/>
        <end position="882"/>
    </location>
</feature>
<keyword evidence="5" id="KW-0611">Plant defense</keyword>
<dbReference type="InterPro" id="IPR027417">
    <property type="entry name" value="P-loop_NTPase"/>
</dbReference>
<reference evidence="12" key="2">
    <citation type="journal article" date="2018" name="Plant J.">
        <title>The Sorghum bicolor reference genome: improved assembly, gene annotations, a transcriptome atlas, and signatures of genome organization.</title>
        <authorList>
            <person name="McCormick R.F."/>
            <person name="Truong S.K."/>
            <person name="Sreedasyam A."/>
            <person name="Jenkins J."/>
            <person name="Shu S."/>
            <person name="Sims D."/>
            <person name="Kennedy M."/>
            <person name="Amirebrahimi M."/>
            <person name="Weers B.D."/>
            <person name="McKinley B."/>
            <person name="Mattison A."/>
            <person name="Morishige D.T."/>
            <person name="Grimwood J."/>
            <person name="Schmutz J."/>
            <person name="Mullet J.E."/>
        </authorList>
    </citation>
    <scope>NUCLEOTIDE SEQUENCE [LARGE SCALE GENOMIC DNA]</scope>
    <source>
        <strain evidence="12">cv. BTx623</strain>
    </source>
</reference>
<evidence type="ECO:0008006" key="13">
    <source>
        <dbReference type="Google" id="ProtNLM"/>
    </source>
</evidence>
<dbReference type="OMA" id="QEHEVTH"/>
<dbReference type="Gene3D" id="1.20.5.4130">
    <property type="match status" value="1"/>
</dbReference>
<dbReference type="InterPro" id="IPR055414">
    <property type="entry name" value="LRR_R13L4/SHOC2-like"/>
</dbReference>
<evidence type="ECO:0000256" key="2">
    <source>
        <dbReference type="ARBA" id="ARBA00022614"/>
    </source>
</evidence>
<dbReference type="STRING" id="4558.A0A1B6PB51"/>
<accession>A0A1B6PB51</accession>
<evidence type="ECO:0000256" key="4">
    <source>
        <dbReference type="ARBA" id="ARBA00022741"/>
    </source>
</evidence>
<evidence type="ECO:0000256" key="3">
    <source>
        <dbReference type="ARBA" id="ARBA00022737"/>
    </source>
</evidence>
<reference evidence="11 12" key="1">
    <citation type="journal article" date="2009" name="Nature">
        <title>The Sorghum bicolor genome and the diversification of grasses.</title>
        <authorList>
            <person name="Paterson A.H."/>
            <person name="Bowers J.E."/>
            <person name="Bruggmann R."/>
            <person name="Dubchak I."/>
            <person name="Grimwood J."/>
            <person name="Gundlach H."/>
            <person name="Haberer G."/>
            <person name="Hellsten U."/>
            <person name="Mitros T."/>
            <person name="Poliakov A."/>
            <person name="Schmutz J."/>
            <person name="Spannagl M."/>
            <person name="Tang H."/>
            <person name="Wang X."/>
            <person name="Wicker T."/>
            <person name="Bharti A.K."/>
            <person name="Chapman J."/>
            <person name="Feltus F.A."/>
            <person name="Gowik U."/>
            <person name="Grigoriev I.V."/>
            <person name="Lyons E."/>
            <person name="Maher C.A."/>
            <person name="Martis M."/>
            <person name="Narechania A."/>
            <person name="Otillar R.P."/>
            <person name="Penning B.W."/>
            <person name="Salamov A.A."/>
            <person name="Wang Y."/>
            <person name="Zhang L."/>
            <person name="Carpita N.C."/>
            <person name="Freeling M."/>
            <person name="Gingle A.R."/>
            <person name="Hash C.T."/>
            <person name="Keller B."/>
            <person name="Klein P."/>
            <person name="Kresovich S."/>
            <person name="McCann M.C."/>
            <person name="Ming R."/>
            <person name="Peterson D.G."/>
            <person name="Mehboob-ur-Rahman"/>
            <person name="Ware D."/>
            <person name="Westhoff P."/>
            <person name="Mayer K.F."/>
            <person name="Messing J."/>
            <person name="Rokhsar D.S."/>
        </authorList>
    </citation>
    <scope>NUCLEOTIDE SEQUENCE [LARGE SCALE GENOMIC DNA]</scope>
    <source>
        <strain evidence="12">cv. BTx623</strain>
    </source>
</reference>
<evidence type="ECO:0000256" key="5">
    <source>
        <dbReference type="ARBA" id="ARBA00022821"/>
    </source>
</evidence>
<keyword evidence="12" id="KW-1185">Reference proteome</keyword>
<sequence length="944" mass="107867">MTEAIIGPLVGRLQEVAVGEARALVGVNADIHRLRDKLMWLQAFLREADTRRRAVTDEVTRVWTLQTRDAVFDAEDALDHYHLHVDLSRYPRWIRPTMICLETFTIQVRMRRGLSRKIRAINMRLDGIIENKDKYKIEDSDKKTDVTWKPSTSTSINYTHRKLDDVHDSDAVIYVEEHNKLEDALVNNQTEHQEGKEHYPVMITVSGESGIGKTTLVRDIYKKMEKKKLFQVQAMESFAPYLTAPNILQQITQQLTEDDKNCPKEMAQEMLQNKLKNKKYLLVIDGEVSGTEWKHFLTSIPVGTRGSRVVHITQGKPEEPPSSYHHVTIQLKKLTEDAATSLFRQRLPKELQDKNLKKYQKSIFKITEGLPLAVVLLSGLVQTKVFPSEWAKVFHYLKSKPSANLESMLSVCFDDLPHELKCCFLYFAALPTNTTIEARSLVFMCAAEGFLCSKGGKTMEKIGYIYLSELINRNLVNRVKMDDDSSFGSMSVTIQNKLHDFLQIEAHEASFVEVHSHDDIPTLTSARRLSLQNYTDKYAVLAHPLPKLRSIFSQYEQEPNKGDQGHRSKGSRAYMFRLSQRRAISKMKKDIRSHIKELFHGSEFLRVINLQGIEIGETLTSAIGNVVHLQYLGITSCSLKHIPRSIGRLTSLQTLDVRETNVRELPRSFWMIKTLRHVLGFVLRLPKQIGNLKQLHTLDSIDLEEVSEEPTLARTLGEMIHIEFLSIWHISHVNVKALSGALEKLESLRTLILEGKITPSNVFTTASLRRVKFMFLSGDLVHSSDLDGSGSFCLPNLIMLSLEKTYVTQEFISKLSELPFLATLALYPGSYKDKKLVFASSKFPRLKKIKMIDVEVLEIVEVEVSMVPELKELEIHSPFTGCYHDIELGNDKKCSQKTRIVVDLKKENNDVHKENDDMSEWCDICMNHGMVKLAPTTAMEVYID</sequence>
<evidence type="ECO:0000259" key="8">
    <source>
        <dbReference type="Pfam" id="PF18052"/>
    </source>
</evidence>
<feature type="domain" description="Disease resistance protein winged helix" evidence="9">
    <location>
        <begin position="431"/>
        <end position="501"/>
    </location>
</feature>
<dbReference type="Pfam" id="PF18052">
    <property type="entry name" value="Rx_N"/>
    <property type="match status" value="1"/>
</dbReference>
<dbReference type="InterPro" id="IPR002182">
    <property type="entry name" value="NB-ARC"/>
</dbReference>
<keyword evidence="6" id="KW-0175">Coiled coil</keyword>
<dbReference type="GO" id="GO:0043531">
    <property type="term" value="F:ADP binding"/>
    <property type="evidence" value="ECO:0007669"/>
    <property type="project" value="InterPro"/>
</dbReference>
<dbReference type="AlphaFoldDB" id="A0A1B6PB51"/>
<dbReference type="OrthoDB" id="1517790at2759"/>
<dbReference type="Gene3D" id="1.10.8.430">
    <property type="entry name" value="Helical domain of apoptotic protease-activating factors"/>
    <property type="match status" value="1"/>
</dbReference>
<keyword evidence="4" id="KW-0547">Nucleotide-binding</keyword>
<dbReference type="Gene3D" id="3.40.50.300">
    <property type="entry name" value="P-loop containing nucleotide triphosphate hydrolases"/>
    <property type="match status" value="1"/>
</dbReference>
<dbReference type="GO" id="GO:0051707">
    <property type="term" value="P:response to other organism"/>
    <property type="evidence" value="ECO:0007669"/>
    <property type="project" value="UniProtKB-ARBA"/>
</dbReference>